<dbReference type="GO" id="GO:0006508">
    <property type="term" value="P:proteolysis"/>
    <property type="evidence" value="ECO:0007669"/>
    <property type="project" value="UniProtKB-KW"/>
</dbReference>
<dbReference type="InterPro" id="IPR051947">
    <property type="entry name" value="Sentrin-specific_protease"/>
</dbReference>
<comment type="similarity">
    <text evidence="1">Belongs to the peptidase C48 family.</text>
</comment>
<dbReference type="Gene3D" id="1.10.418.20">
    <property type="match status" value="1"/>
</dbReference>
<gene>
    <name evidence="8" type="ORF">HMPREF1624_00373</name>
</gene>
<dbReference type="GO" id="GO:0016926">
    <property type="term" value="P:protein desumoylation"/>
    <property type="evidence" value="ECO:0007669"/>
    <property type="project" value="TreeGrafter"/>
</dbReference>
<feature type="region of interest" description="Disordered" evidence="6">
    <location>
        <begin position="767"/>
        <end position="951"/>
    </location>
</feature>
<keyword evidence="3" id="KW-0645">Protease</keyword>
<reference evidence="9" key="1">
    <citation type="journal article" date="2014" name="Genome Announc.">
        <title>Genome sequence of the pathogenic fungus Sporothrix schenckii (ATCC 58251).</title>
        <authorList>
            <person name="Cuomo C.A."/>
            <person name="Rodriguez-Del Valle N."/>
            <person name="Perez-Sanchez L."/>
            <person name="Abouelleil A."/>
            <person name="Goldberg J."/>
            <person name="Young S."/>
            <person name="Zeng Q."/>
            <person name="Birren B.W."/>
        </authorList>
    </citation>
    <scope>NUCLEOTIDE SEQUENCE [LARGE SCALE GENOMIC DNA]</scope>
    <source>
        <strain evidence="9">ATCC 58251 / de Perez 2211183</strain>
    </source>
</reference>
<feature type="region of interest" description="Disordered" evidence="6">
    <location>
        <begin position="204"/>
        <end position="241"/>
    </location>
</feature>
<feature type="compositionally biased region" description="Basic and acidic residues" evidence="6">
    <location>
        <begin position="880"/>
        <end position="895"/>
    </location>
</feature>
<dbReference type="HOGENOM" id="CLU_278626_0_0_1"/>
<organism evidence="8 9">
    <name type="scientific">Sporothrix schenckii (strain ATCC 58251 / de Perez 2211183)</name>
    <name type="common">Rose-picker's disease fungus</name>
    <dbReference type="NCBI Taxonomy" id="1391915"/>
    <lineage>
        <taxon>Eukaryota</taxon>
        <taxon>Fungi</taxon>
        <taxon>Dikarya</taxon>
        <taxon>Ascomycota</taxon>
        <taxon>Pezizomycotina</taxon>
        <taxon>Sordariomycetes</taxon>
        <taxon>Sordariomycetidae</taxon>
        <taxon>Ophiostomatales</taxon>
        <taxon>Ophiostomataceae</taxon>
        <taxon>Sporothrix</taxon>
    </lineage>
</organism>
<evidence type="ECO:0000256" key="2">
    <source>
        <dbReference type="ARBA" id="ARBA00022553"/>
    </source>
</evidence>
<dbReference type="AlphaFoldDB" id="U7Q5T7"/>
<feature type="compositionally biased region" description="Low complexity" evidence="6">
    <location>
        <begin position="868"/>
        <end position="878"/>
    </location>
</feature>
<dbReference type="PANTHER" id="PTHR46896">
    <property type="entry name" value="SENTRIN-SPECIFIC PROTEASE"/>
    <property type="match status" value="1"/>
</dbReference>
<evidence type="ECO:0000256" key="5">
    <source>
        <dbReference type="ARBA" id="ARBA00022801"/>
    </source>
</evidence>
<dbReference type="InterPro" id="IPR057501">
    <property type="entry name" value="DeUb_enz_PH"/>
</dbReference>
<keyword evidence="2" id="KW-0597">Phosphoprotein</keyword>
<evidence type="ECO:0000313" key="9">
    <source>
        <dbReference type="Proteomes" id="UP000018087"/>
    </source>
</evidence>
<evidence type="ECO:0000256" key="3">
    <source>
        <dbReference type="ARBA" id="ARBA00022670"/>
    </source>
</evidence>
<dbReference type="eggNOG" id="KOG0779">
    <property type="taxonomic scope" value="Eukaryota"/>
</dbReference>
<dbReference type="Gene3D" id="3.40.395.10">
    <property type="entry name" value="Adenoviral Proteinase, Chain A"/>
    <property type="match status" value="1"/>
</dbReference>
<feature type="compositionally biased region" description="Basic and acidic residues" evidence="6">
    <location>
        <begin position="20"/>
        <end position="31"/>
    </location>
</feature>
<feature type="compositionally biased region" description="Basic and acidic residues" evidence="6">
    <location>
        <begin position="300"/>
        <end position="318"/>
    </location>
</feature>
<feature type="region of interest" description="Disordered" evidence="6">
    <location>
        <begin position="261"/>
        <end position="339"/>
    </location>
</feature>
<feature type="compositionally biased region" description="Basic and acidic residues" evidence="6">
    <location>
        <begin position="489"/>
        <end position="498"/>
    </location>
</feature>
<feature type="compositionally biased region" description="Polar residues" evidence="6">
    <location>
        <begin position="1185"/>
        <end position="1200"/>
    </location>
</feature>
<dbReference type="PANTHER" id="PTHR46896:SF3">
    <property type="entry name" value="FI06413P-RELATED"/>
    <property type="match status" value="1"/>
</dbReference>
<accession>U7Q5T7</accession>
<keyword evidence="4" id="KW-0833">Ubl conjugation pathway</keyword>
<feature type="region of interest" description="Disordered" evidence="6">
    <location>
        <begin position="1"/>
        <end position="183"/>
    </location>
</feature>
<dbReference type="GO" id="GO:0005634">
    <property type="term" value="C:nucleus"/>
    <property type="evidence" value="ECO:0007669"/>
    <property type="project" value="TreeGrafter"/>
</dbReference>
<dbReference type="Proteomes" id="UP000018087">
    <property type="component" value="Unassembled WGS sequence"/>
</dbReference>
<feature type="compositionally biased region" description="Basic and acidic residues" evidence="6">
    <location>
        <begin position="783"/>
        <end position="802"/>
    </location>
</feature>
<protein>
    <recommendedName>
        <fullName evidence="7">Ubiquitin-like protease family profile domain-containing protein</fullName>
    </recommendedName>
</protein>
<dbReference type="Pfam" id="PF25424">
    <property type="entry name" value="PH_35"/>
    <property type="match status" value="1"/>
</dbReference>
<feature type="compositionally biased region" description="Low complexity" evidence="6">
    <location>
        <begin position="1125"/>
        <end position="1134"/>
    </location>
</feature>
<evidence type="ECO:0000259" key="7">
    <source>
        <dbReference type="PROSITE" id="PS50600"/>
    </source>
</evidence>
<feature type="region of interest" description="Disordered" evidence="6">
    <location>
        <begin position="489"/>
        <end position="569"/>
    </location>
</feature>
<dbReference type="OrthoDB" id="442460at2759"/>
<feature type="compositionally biased region" description="Polar residues" evidence="6">
    <location>
        <begin position="1097"/>
        <end position="1107"/>
    </location>
</feature>
<dbReference type="GO" id="GO:0005737">
    <property type="term" value="C:cytoplasm"/>
    <property type="evidence" value="ECO:0007669"/>
    <property type="project" value="TreeGrafter"/>
</dbReference>
<evidence type="ECO:0000256" key="1">
    <source>
        <dbReference type="ARBA" id="ARBA00005234"/>
    </source>
</evidence>
<dbReference type="Pfam" id="PF02902">
    <property type="entry name" value="Peptidase_C48"/>
    <property type="match status" value="2"/>
</dbReference>
<feature type="compositionally biased region" description="Low complexity" evidence="6">
    <location>
        <begin position="508"/>
        <end position="523"/>
    </location>
</feature>
<keyword evidence="9" id="KW-1185">Reference proteome</keyword>
<dbReference type="PROSITE" id="PS50600">
    <property type="entry name" value="ULP_PROTEASE"/>
    <property type="match status" value="1"/>
</dbReference>
<feature type="compositionally biased region" description="Polar residues" evidence="6">
    <location>
        <begin position="67"/>
        <end position="151"/>
    </location>
</feature>
<feature type="compositionally biased region" description="Pro residues" evidence="6">
    <location>
        <begin position="1114"/>
        <end position="1124"/>
    </location>
</feature>
<dbReference type="EMBL" id="KI440842">
    <property type="protein sequence ID" value="ERT02076.1"/>
    <property type="molecule type" value="Genomic_DNA"/>
</dbReference>
<evidence type="ECO:0000256" key="6">
    <source>
        <dbReference type="SAM" id="MobiDB-lite"/>
    </source>
</evidence>
<feature type="compositionally biased region" description="Acidic residues" evidence="6">
    <location>
        <begin position="50"/>
        <end position="59"/>
    </location>
</feature>
<dbReference type="SUPFAM" id="SSF54001">
    <property type="entry name" value="Cysteine proteinases"/>
    <property type="match status" value="1"/>
</dbReference>
<feature type="domain" description="Ubiquitin-like protease family profile" evidence="7">
    <location>
        <begin position="616"/>
        <end position="1019"/>
    </location>
</feature>
<sequence>MPMGRSFLSRLGEFSPGNFLRRDRSNRHPDKAQASPQIHPPSPKRRRTDDDDGHDDDDASPPKRSAIRTQNNQTVLDKQRLRNSTTRGHQQRLRTQPSETSLDILIQSSPDRSLYQRSDSVLSSGQPGSRTSNQINQNELRQVERNTNGTPNRRRRRRQRGGFGGEGAAAIGRPVNLRSPSPDTEAHTEKLFLIEDDLSPAKPNTNLSIDLSGTKGRFRDRMSSTQSSMGPPRRQDATPSVYNSTKHDAEVDELSQEFFPEPAAKRQQPARNPVIYLGSPPARAAGAAAERRRQVQLQQQREREAQDQQKQRNQDRQPARLPSALPMASRAPGQRSSTDVPLMAQPIIESPLRVKVAFRQPNTAFVADPDAGIALFSLTIKPLSPDVLVAVDPARARSENLFWLKVDLIRAREVSFNVGSPIVFFTFPQGDGLGALMGVQFSTVEEVRRLSAWIANSSLSQSIKLDQKASQEQLKRKFEKCLAEVLGHKEAKEQKESTPAKATAPTRSSPVVSNTNSNGSGSTEYMTFRRTRSSRNLQEATETIDLDNADNKRTGLLGSSPASSDVASDRLARLRNRSARLPPSRPLLQDVEAERWTLKNPDWARDWRIPLTYSRTTVDKDDVARLDEGEFLNDNIINFYMQFLQDTLKKSESTIATRVYFHNTFFYEKLRPSRGREIAFDGVKRWTAKTDLFSYDYIVVPVNEHAHWWLAIICNVPKILEAALPKTDDSEVVNVPEVTENAEEPTAAPVYMDVSVDVDVGAGAGAGAGADAGADADADADADDVKETGERRFVPIDVDKPKPQPRSVVINDEAGATNLPSASPSRLDGLRKDTPINLDGTDIKPDESRTEPIVLESAENDDDEAIVPASANSSPRAASKVHEIKDDEPNERQTHVADSADDDEVEEIKSDLVQPTTPQPASAKKPFRGGGALNSKKIFIPPGKKKDPKDPRIFTLDSLGSVHSASVDHLKQWMMAEIAERKGVKPADPGRLGMTAKAIPQQENFCDCGVYLLLYLQEFIKDPDSFIEDIVMRQNRTWDTSAPNMRKQLRDLILHMQKEYQAAEEAHWKPKRKLGTPATKRLDPASPPVVVPAATGASKTSDAQATPVQEPGLPLLPLPSPPAPASASRPTPRSDGISKDGADLPIPSSEVDQNGDHKENDSHGDDEGDSVTASAGSVEAGCSSPFKQGSKSPNMFVQHP</sequence>
<keyword evidence="5" id="KW-0378">Hydrolase</keyword>
<name>U7Q5T7_SPOS1</name>
<evidence type="ECO:0000313" key="8">
    <source>
        <dbReference type="EMBL" id="ERT02076.1"/>
    </source>
</evidence>
<feature type="compositionally biased region" description="Basic and acidic residues" evidence="6">
    <location>
        <begin position="1154"/>
        <end position="1165"/>
    </location>
</feature>
<evidence type="ECO:0000256" key="4">
    <source>
        <dbReference type="ARBA" id="ARBA00022786"/>
    </source>
</evidence>
<dbReference type="GO" id="GO:0070139">
    <property type="term" value="F:SUMO-specific endopeptidase activity"/>
    <property type="evidence" value="ECO:0007669"/>
    <property type="project" value="TreeGrafter"/>
</dbReference>
<dbReference type="STRING" id="1391915.U7Q5T7"/>
<dbReference type="InterPro" id="IPR038765">
    <property type="entry name" value="Papain-like_cys_pep_sf"/>
</dbReference>
<dbReference type="InterPro" id="IPR003653">
    <property type="entry name" value="Peptidase_C48_C"/>
</dbReference>
<feature type="region of interest" description="Disordered" evidence="6">
    <location>
        <begin position="1064"/>
        <end position="1200"/>
    </location>
</feature>
<proteinExistence type="inferred from homology"/>
<feature type="compositionally biased region" description="Basic and acidic residues" evidence="6">
    <location>
        <begin position="841"/>
        <end position="850"/>
    </location>
</feature>